<evidence type="ECO:0000313" key="4">
    <source>
        <dbReference type="Proteomes" id="UP000309038"/>
    </source>
</evidence>
<evidence type="ECO:0000256" key="2">
    <source>
        <dbReference type="SAM" id="SignalP"/>
    </source>
</evidence>
<comment type="caution">
    <text evidence="3">The sequence shown here is derived from an EMBL/GenBank/DDBJ whole genome shotgun (WGS) entry which is preliminary data.</text>
</comment>
<keyword evidence="2" id="KW-0732">Signal</keyword>
<name>A0A4S4KB22_9APHY</name>
<sequence length="357" mass="35713">MVYIPAVLTFSVLASTVYAAPLHKRIAQVISDSTKQWEQACDTAGGKDQCNTIAVNAFGTLLAAAGSCDQQDAADTMINLAKTLNNDPNMIKFAQIFAQQPRNSPTSQAVPYCQTAPTNAELTGLFQCQFQSADEQTFVGGLKVGSPGTIPFGQSTPLNPAGSCPANPSGPIADGSQLVSITQDPGVGSSSGGSAATAAPVATATAAASSAAPPASTSAANNSSDDPNDCDGGDVDDEASASAPLAASATAAAAPATSSSVDHLKNGRDAQTRNAKEALLTADSSCDPDTQPQACVENAFSQCVGGKFVTSGPCAAPTQCFALPLVNKPGVTYACTTSDDALARIQATGAQGGITGN</sequence>
<feature type="region of interest" description="Disordered" evidence="1">
    <location>
        <begin position="150"/>
        <end position="196"/>
    </location>
</feature>
<evidence type="ECO:0000313" key="3">
    <source>
        <dbReference type="EMBL" id="THG94517.1"/>
    </source>
</evidence>
<dbReference type="AlphaFoldDB" id="A0A4S4KB22"/>
<feature type="region of interest" description="Disordered" evidence="1">
    <location>
        <begin position="210"/>
        <end position="265"/>
    </location>
</feature>
<feature type="compositionally biased region" description="Acidic residues" evidence="1">
    <location>
        <begin position="226"/>
        <end position="239"/>
    </location>
</feature>
<proteinExistence type="predicted"/>
<organism evidence="3 4">
    <name type="scientific">Hermanssonia centrifuga</name>
    <dbReference type="NCBI Taxonomy" id="98765"/>
    <lineage>
        <taxon>Eukaryota</taxon>
        <taxon>Fungi</taxon>
        <taxon>Dikarya</taxon>
        <taxon>Basidiomycota</taxon>
        <taxon>Agaricomycotina</taxon>
        <taxon>Agaricomycetes</taxon>
        <taxon>Polyporales</taxon>
        <taxon>Meruliaceae</taxon>
        <taxon>Hermanssonia</taxon>
    </lineage>
</organism>
<feature type="signal peptide" evidence="2">
    <location>
        <begin position="1"/>
        <end position="19"/>
    </location>
</feature>
<reference evidence="3 4" key="1">
    <citation type="submission" date="2019-02" db="EMBL/GenBank/DDBJ databases">
        <title>Genome sequencing of the rare red list fungi Phlebia centrifuga.</title>
        <authorList>
            <person name="Buettner E."/>
            <person name="Kellner H."/>
        </authorList>
    </citation>
    <scope>NUCLEOTIDE SEQUENCE [LARGE SCALE GENOMIC DNA]</scope>
    <source>
        <strain evidence="3 4">DSM 108282</strain>
    </source>
</reference>
<feature type="compositionally biased region" description="Low complexity" evidence="1">
    <location>
        <begin position="185"/>
        <end position="196"/>
    </location>
</feature>
<dbReference type="EMBL" id="SGPJ01000435">
    <property type="protein sequence ID" value="THG94517.1"/>
    <property type="molecule type" value="Genomic_DNA"/>
</dbReference>
<feature type="compositionally biased region" description="Low complexity" evidence="1">
    <location>
        <begin position="210"/>
        <end position="225"/>
    </location>
</feature>
<protein>
    <submittedName>
        <fullName evidence="3">Uncharacterized protein</fullName>
    </submittedName>
</protein>
<accession>A0A4S4KB22</accession>
<feature type="chain" id="PRO_5020210361" evidence="2">
    <location>
        <begin position="20"/>
        <end position="357"/>
    </location>
</feature>
<evidence type="ECO:0000256" key="1">
    <source>
        <dbReference type="SAM" id="MobiDB-lite"/>
    </source>
</evidence>
<keyword evidence="4" id="KW-1185">Reference proteome</keyword>
<gene>
    <name evidence="3" type="ORF">EW026_g6973</name>
</gene>
<feature type="compositionally biased region" description="Low complexity" evidence="1">
    <location>
        <begin position="240"/>
        <end position="260"/>
    </location>
</feature>
<dbReference type="Proteomes" id="UP000309038">
    <property type="component" value="Unassembled WGS sequence"/>
</dbReference>